<gene>
    <name evidence="5" type="ORF">SEPCBS57363_001282</name>
</gene>
<dbReference type="Proteomes" id="UP001642501">
    <property type="component" value="Unassembled WGS sequence"/>
</dbReference>
<accession>A0ABP0DB22</accession>
<feature type="compositionally biased region" description="Basic and acidic residues" evidence="1">
    <location>
        <begin position="39"/>
        <end position="48"/>
    </location>
</feature>
<evidence type="ECO:0000256" key="3">
    <source>
        <dbReference type="SAM" id="SignalP"/>
    </source>
</evidence>
<keyword evidence="6" id="KW-1185">Reference proteome</keyword>
<feature type="compositionally biased region" description="Low complexity" evidence="1">
    <location>
        <begin position="165"/>
        <end position="184"/>
    </location>
</feature>
<evidence type="ECO:0000256" key="1">
    <source>
        <dbReference type="SAM" id="MobiDB-lite"/>
    </source>
</evidence>
<dbReference type="InterPro" id="IPR007567">
    <property type="entry name" value="Mid2_dom"/>
</dbReference>
<keyword evidence="2" id="KW-0472">Membrane</keyword>
<keyword evidence="3" id="KW-0732">Signal</keyword>
<evidence type="ECO:0000259" key="4">
    <source>
        <dbReference type="Pfam" id="PF04478"/>
    </source>
</evidence>
<feature type="compositionally biased region" description="Polar residues" evidence="1">
    <location>
        <begin position="270"/>
        <end position="290"/>
    </location>
</feature>
<comment type="caution">
    <text evidence="5">The sequence shown here is derived from an EMBL/GenBank/DDBJ whole genome shotgun (WGS) entry which is preliminary data.</text>
</comment>
<evidence type="ECO:0000313" key="6">
    <source>
        <dbReference type="Proteomes" id="UP001642501"/>
    </source>
</evidence>
<evidence type="ECO:0000256" key="2">
    <source>
        <dbReference type="SAM" id="Phobius"/>
    </source>
</evidence>
<keyword evidence="2" id="KW-0812">Transmembrane</keyword>
<dbReference type="Pfam" id="PF04478">
    <property type="entry name" value="Mid2"/>
    <property type="match status" value="1"/>
</dbReference>
<evidence type="ECO:0000313" key="5">
    <source>
        <dbReference type="EMBL" id="CAK7264836.1"/>
    </source>
</evidence>
<dbReference type="EMBL" id="CAWUOM010000012">
    <property type="protein sequence ID" value="CAK7264836.1"/>
    <property type="molecule type" value="Genomic_DNA"/>
</dbReference>
<organism evidence="5 6">
    <name type="scientific">Sporothrix epigloea</name>
    <dbReference type="NCBI Taxonomy" id="1892477"/>
    <lineage>
        <taxon>Eukaryota</taxon>
        <taxon>Fungi</taxon>
        <taxon>Dikarya</taxon>
        <taxon>Ascomycota</taxon>
        <taxon>Pezizomycotina</taxon>
        <taxon>Sordariomycetes</taxon>
        <taxon>Sordariomycetidae</taxon>
        <taxon>Ophiostomatales</taxon>
        <taxon>Ophiostomataceae</taxon>
        <taxon>Sporothrix</taxon>
    </lineage>
</organism>
<feature type="domain" description="Mid2" evidence="4">
    <location>
        <begin position="157"/>
        <end position="221"/>
    </location>
</feature>
<reference evidence="5 6" key="1">
    <citation type="submission" date="2024-01" db="EMBL/GenBank/DDBJ databases">
        <authorList>
            <person name="Allen C."/>
            <person name="Tagirdzhanova G."/>
        </authorList>
    </citation>
    <scope>NUCLEOTIDE SEQUENCE [LARGE SCALE GENOMIC DNA]</scope>
    <source>
        <strain evidence="5 6">CBS 573.63</strain>
    </source>
</reference>
<proteinExistence type="predicted"/>
<sequence length="290" mass="29592">MYSQRLVKLLFVALSFVAVAQALKLDANFLHIANNAAVRRADKSDTETSKSTPKPTSTNNSQPSSAPPSVQASSTPTKASSTPPPTSSVTTPSTSKSTPAETSTPTTPSTTSTENKPTSSSKPTSTSTKATTKSQTTKAPGSTTYATKPVSTSTFLTTVTKSDGSTTAVETVATTTPTSALSSSQGDNKTSGMSAQTRNIIIGVVVGVGGAVILAVLGLVALRIRRQKQAARDGNGLNDYDPNYGNVPVGALEKNEGGSAAAGGVPGRSPFQSTLESYHTSTPVNTASNF</sequence>
<feature type="compositionally biased region" description="Low complexity" evidence="1">
    <location>
        <begin position="49"/>
        <end position="140"/>
    </location>
</feature>
<feature type="region of interest" description="Disordered" evidence="1">
    <location>
        <begin position="161"/>
        <end position="192"/>
    </location>
</feature>
<feature type="region of interest" description="Disordered" evidence="1">
    <location>
        <begin position="38"/>
        <end position="148"/>
    </location>
</feature>
<keyword evidence="2" id="KW-1133">Transmembrane helix</keyword>
<feature type="transmembrane region" description="Helical" evidence="2">
    <location>
        <begin position="200"/>
        <end position="222"/>
    </location>
</feature>
<feature type="chain" id="PRO_5045590808" description="Mid2 domain-containing protein" evidence="3">
    <location>
        <begin position="23"/>
        <end position="290"/>
    </location>
</feature>
<feature type="region of interest" description="Disordered" evidence="1">
    <location>
        <begin position="250"/>
        <end position="290"/>
    </location>
</feature>
<protein>
    <recommendedName>
        <fullName evidence="4">Mid2 domain-containing protein</fullName>
    </recommendedName>
</protein>
<name>A0ABP0DB22_9PEZI</name>
<feature type="signal peptide" evidence="3">
    <location>
        <begin position="1"/>
        <end position="22"/>
    </location>
</feature>